<dbReference type="Pfam" id="PF13807">
    <property type="entry name" value="GNVR"/>
    <property type="match status" value="1"/>
</dbReference>
<dbReference type="InterPro" id="IPR025669">
    <property type="entry name" value="AAA_dom"/>
</dbReference>
<dbReference type="PANTHER" id="PTHR32309">
    <property type="entry name" value="TYROSINE-PROTEIN KINASE"/>
    <property type="match status" value="1"/>
</dbReference>
<dbReference type="AlphaFoldDB" id="A0A3A4R8I6"/>
<dbReference type="InterPro" id="IPR032807">
    <property type="entry name" value="GNVR"/>
</dbReference>
<dbReference type="InterPro" id="IPR005702">
    <property type="entry name" value="Wzc-like_C"/>
</dbReference>
<evidence type="ECO:0000259" key="20">
    <source>
        <dbReference type="Pfam" id="PF13614"/>
    </source>
</evidence>
<evidence type="ECO:0000259" key="21">
    <source>
        <dbReference type="Pfam" id="PF13807"/>
    </source>
</evidence>
<keyword evidence="6" id="KW-0997">Cell inner membrane</keyword>
<protein>
    <recommendedName>
        <fullName evidence="4">non-specific protein-tyrosine kinase</fullName>
        <ecNumber evidence="4">2.7.10.2</ecNumber>
    </recommendedName>
</protein>
<reference evidence="22 23" key="1">
    <citation type="journal article" date="2017" name="ISME J.">
        <title>Energy and carbon metabolisms in a deep terrestrial subsurface fluid microbial community.</title>
        <authorList>
            <person name="Momper L."/>
            <person name="Jungbluth S.P."/>
            <person name="Lee M.D."/>
            <person name="Amend J.P."/>
        </authorList>
    </citation>
    <scope>NUCLEOTIDE SEQUENCE [LARGE SCALE GENOMIC DNA]</scope>
    <source>
        <strain evidence="22">SURF_26</strain>
    </source>
</reference>
<keyword evidence="11" id="KW-0067">ATP-binding</keyword>
<evidence type="ECO:0000256" key="2">
    <source>
        <dbReference type="ARBA" id="ARBA00007316"/>
    </source>
</evidence>
<evidence type="ECO:0000256" key="16">
    <source>
        <dbReference type="SAM" id="Coils"/>
    </source>
</evidence>
<evidence type="ECO:0000256" key="18">
    <source>
        <dbReference type="SAM" id="Phobius"/>
    </source>
</evidence>
<dbReference type="GO" id="GO:0005886">
    <property type="term" value="C:plasma membrane"/>
    <property type="evidence" value="ECO:0007669"/>
    <property type="project" value="UniProtKB-SubCell"/>
</dbReference>
<dbReference type="Gene3D" id="3.40.50.300">
    <property type="entry name" value="P-loop containing nucleotide triphosphate hydrolases"/>
    <property type="match status" value="1"/>
</dbReference>
<keyword evidence="12 18" id="KW-1133">Transmembrane helix</keyword>
<feature type="transmembrane region" description="Helical" evidence="18">
    <location>
        <begin position="413"/>
        <end position="431"/>
    </location>
</feature>
<feature type="domain" description="Polysaccharide chain length determinant N-terminal" evidence="19">
    <location>
        <begin position="11"/>
        <end position="102"/>
    </location>
</feature>
<keyword evidence="13 18" id="KW-0472">Membrane</keyword>
<accession>A0A3A4R8I6</accession>
<comment type="caution">
    <text evidence="22">The sequence shown here is derived from an EMBL/GenBank/DDBJ whole genome shotgun (WGS) entry which is preliminary data.</text>
</comment>
<keyword evidence="7 22" id="KW-0808">Transferase</keyword>
<dbReference type="NCBIfam" id="TIGR01007">
    <property type="entry name" value="eps_fam"/>
    <property type="match status" value="1"/>
</dbReference>
<dbReference type="InterPro" id="IPR050445">
    <property type="entry name" value="Bact_polysacc_biosynth/exp"/>
</dbReference>
<evidence type="ECO:0000256" key="15">
    <source>
        <dbReference type="ARBA" id="ARBA00051245"/>
    </source>
</evidence>
<keyword evidence="5" id="KW-1003">Cell membrane</keyword>
<keyword evidence="16" id="KW-0175">Coiled coil</keyword>
<comment type="subcellular location">
    <subcellularLocation>
        <location evidence="1">Cell inner membrane</location>
        <topology evidence="1">Multi-pass membrane protein</topology>
    </subcellularLocation>
</comment>
<evidence type="ECO:0000256" key="3">
    <source>
        <dbReference type="ARBA" id="ARBA00008883"/>
    </source>
</evidence>
<sequence>MEINIKDNVKELHFLDYWKIIKKRIDVVLAAFFIIVMTTTVITFMMTPVYMSSTKLLVEKQRPEINVFNSQQVLDTYDPYYYQTQYEIIQGKGVLTEVIKQLDLERKLAPQDDVPLPHEKAIEALRGSIEVQQYRNTNILEVIVYNKNRFLAAEIANKIAEVYQGQRLKFRRQEVSHAVDKLRNELDSMRESLNESEVALEKVKKEKNLSFVQGFNIDKQQLSEFNADYLKAKTERLEKEVKLNQFKKLTDDEKLHAIAVEGNYPNLSVLKNTLAEAEIELSALREQYLEKHPQILEAQSRVEEAKKKLAAEIKGIMNGLETEYEVAKVREETLQKVLENAKEELKELDDKELEYIRLEREVETNKSMYMLLKQNLKEQDVVEDLPITNVEIIERAVPALEGIYAKPNKKLNIIISILVGLIVGMGLAFFIEYLDISVKTINDVEQYLQLPILGVIPQKVGLLIKEGPFSANYEAYRILRTNIEFCRQKKQIKSIMVTSGGVGEGKTTSVVNLAITIAHSGERVLIIESDLRRPNVYRMLEVDPPDEGIVDVISNKKSYLDVIQPTGVKNLDYLPCGKGTVDLNSFFEAKNVQEMISLLTKHYDLIMFDSPPIMGISDSSILAREVDGVLLVLGYRRFPKEVAYRAVKAIENADGNLIGAVLNEVNLKREDYFYYRHNYRYYQGQGYFERSKQKTAEKSVDDAGESSDRNDNKQEMKSSV</sequence>
<evidence type="ECO:0000259" key="19">
    <source>
        <dbReference type="Pfam" id="PF02706"/>
    </source>
</evidence>
<evidence type="ECO:0000313" key="22">
    <source>
        <dbReference type="EMBL" id="RJP61325.1"/>
    </source>
</evidence>
<evidence type="ECO:0000256" key="5">
    <source>
        <dbReference type="ARBA" id="ARBA00022475"/>
    </source>
</evidence>
<evidence type="ECO:0000256" key="17">
    <source>
        <dbReference type="SAM" id="MobiDB-lite"/>
    </source>
</evidence>
<dbReference type="GO" id="GO:0005524">
    <property type="term" value="F:ATP binding"/>
    <property type="evidence" value="ECO:0007669"/>
    <property type="project" value="UniProtKB-KW"/>
</dbReference>
<name>A0A3A4R8I6_9BACT</name>
<organism evidence="22 23">
    <name type="scientific">Candidatus Auribacter fodinae</name>
    <dbReference type="NCBI Taxonomy" id="2093366"/>
    <lineage>
        <taxon>Bacteria</taxon>
        <taxon>Pseudomonadati</taxon>
        <taxon>Candidatus Auribacterota</taxon>
        <taxon>Candidatus Auribacteria</taxon>
        <taxon>Candidatus Auribacterales</taxon>
        <taxon>Candidatus Auribacteraceae</taxon>
        <taxon>Candidatus Auribacter</taxon>
    </lineage>
</organism>
<dbReference type="Pfam" id="PF13614">
    <property type="entry name" value="AAA_31"/>
    <property type="match status" value="1"/>
</dbReference>
<feature type="coiled-coil region" evidence="16">
    <location>
        <begin position="172"/>
        <end position="206"/>
    </location>
</feature>
<proteinExistence type="inferred from homology"/>
<dbReference type="InterPro" id="IPR027417">
    <property type="entry name" value="P-loop_NTPase"/>
</dbReference>
<evidence type="ECO:0000256" key="12">
    <source>
        <dbReference type="ARBA" id="ARBA00022989"/>
    </source>
</evidence>
<comment type="similarity">
    <text evidence="2">Belongs to the CpsD/CapB family.</text>
</comment>
<dbReference type="PANTHER" id="PTHR32309:SF13">
    <property type="entry name" value="FERRIC ENTEROBACTIN TRANSPORT PROTEIN FEPE"/>
    <property type="match status" value="1"/>
</dbReference>
<feature type="region of interest" description="Disordered" evidence="17">
    <location>
        <begin position="693"/>
        <end position="720"/>
    </location>
</feature>
<feature type="coiled-coil region" evidence="16">
    <location>
        <begin position="324"/>
        <end position="368"/>
    </location>
</feature>
<comment type="similarity">
    <text evidence="3">Belongs to the etk/wzc family.</text>
</comment>
<evidence type="ECO:0000256" key="10">
    <source>
        <dbReference type="ARBA" id="ARBA00022777"/>
    </source>
</evidence>
<feature type="transmembrane region" description="Helical" evidence="18">
    <location>
        <begin position="27"/>
        <end position="51"/>
    </location>
</feature>
<keyword evidence="10 22" id="KW-0418">Kinase</keyword>
<evidence type="ECO:0000313" key="23">
    <source>
        <dbReference type="Proteomes" id="UP000266426"/>
    </source>
</evidence>
<evidence type="ECO:0000256" key="13">
    <source>
        <dbReference type="ARBA" id="ARBA00023136"/>
    </source>
</evidence>
<keyword evidence="14" id="KW-0829">Tyrosine-protein kinase</keyword>
<evidence type="ECO:0000256" key="9">
    <source>
        <dbReference type="ARBA" id="ARBA00022741"/>
    </source>
</evidence>
<feature type="domain" description="AAA" evidence="20">
    <location>
        <begin position="494"/>
        <end position="635"/>
    </location>
</feature>
<evidence type="ECO:0000256" key="11">
    <source>
        <dbReference type="ARBA" id="ARBA00022840"/>
    </source>
</evidence>
<evidence type="ECO:0000256" key="4">
    <source>
        <dbReference type="ARBA" id="ARBA00011903"/>
    </source>
</evidence>
<evidence type="ECO:0000256" key="14">
    <source>
        <dbReference type="ARBA" id="ARBA00023137"/>
    </source>
</evidence>
<dbReference type="EC" id="2.7.10.2" evidence="4"/>
<dbReference type="InterPro" id="IPR003856">
    <property type="entry name" value="LPS_length_determ_N"/>
</dbReference>
<gene>
    <name evidence="22" type="ORF">C4541_02155</name>
</gene>
<dbReference type="SUPFAM" id="SSF52540">
    <property type="entry name" value="P-loop containing nucleoside triphosphate hydrolases"/>
    <property type="match status" value="1"/>
</dbReference>
<evidence type="ECO:0000256" key="6">
    <source>
        <dbReference type="ARBA" id="ARBA00022519"/>
    </source>
</evidence>
<comment type="catalytic activity">
    <reaction evidence="15">
        <text>L-tyrosyl-[protein] + ATP = O-phospho-L-tyrosyl-[protein] + ADP + H(+)</text>
        <dbReference type="Rhea" id="RHEA:10596"/>
        <dbReference type="Rhea" id="RHEA-COMP:10136"/>
        <dbReference type="Rhea" id="RHEA-COMP:20101"/>
        <dbReference type="ChEBI" id="CHEBI:15378"/>
        <dbReference type="ChEBI" id="CHEBI:30616"/>
        <dbReference type="ChEBI" id="CHEBI:46858"/>
        <dbReference type="ChEBI" id="CHEBI:61978"/>
        <dbReference type="ChEBI" id="CHEBI:456216"/>
        <dbReference type="EC" id="2.7.10.2"/>
    </reaction>
</comment>
<keyword evidence="8 18" id="KW-0812">Transmembrane</keyword>
<dbReference type="Pfam" id="PF02706">
    <property type="entry name" value="Wzz"/>
    <property type="match status" value="1"/>
</dbReference>
<evidence type="ECO:0000256" key="7">
    <source>
        <dbReference type="ARBA" id="ARBA00022679"/>
    </source>
</evidence>
<dbReference type="Proteomes" id="UP000266426">
    <property type="component" value="Unassembled WGS sequence"/>
</dbReference>
<dbReference type="EMBL" id="QZJZ01000014">
    <property type="protein sequence ID" value="RJP61325.1"/>
    <property type="molecule type" value="Genomic_DNA"/>
</dbReference>
<feature type="domain" description="Tyrosine-protein kinase G-rich" evidence="21">
    <location>
        <begin position="352"/>
        <end position="430"/>
    </location>
</feature>
<dbReference type="CDD" id="cd05387">
    <property type="entry name" value="BY-kinase"/>
    <property type="match status" value="1"/>
</dbReference>
<keyword evidence="9" id="KW-0547">Nucleotide-binding</keyword>
<evidence type="ECO:0000256" key="1">
    <source>
        <dbReference type="ARBA" id="ARBA00004429"/>
    </source>
</evidence>
<evidence type="ECO:0000256" key="8">
    <source>
        <dbReference type="ARBA" id="ARBA00022692"/>
    </source>
</evidence>
<dbReference type="GO" id="GO:0004715">
    <property type="term" value="F:non-membrane spanning protein tyrosine kinase activity"/>
    <property type="evidence" value="ECO:0007669"/>
    <property type="project" value="UniProtKB-EC"/>
</dbReference>